<evidence type="ECO:0000256" key="1">
    <source>
        <dbReference type="SAM" id="MobiDB-lite"/>
    </source>
</evidence>
<proteinExistence type="predicted"/>
<dbReference type="Proteomes" id="UP000019116">
    <property type="component" value="Chromosome 3D"/>
</dbReference>
<dbReference type="Gramene" id="TraesCS3D03G1108900.2">
    <property type="protein sequence ID" value="TraesCS3D03G1108900.2.CDS"/>
    <property type="gene ID" value="TraesCS3D03G1108900"/>
</dbReference>
<keyword evidence="3" id="KW-1185">Reference proteome</keyword>
<sequence>MHVGTYVLLADPCYACMAMVRSTSSCMPINGSRLALLWSSYFNVSEKLRRAAGQRGGPDDLQDLDHLGHGRPVGRDLRRAHHAQLQHRQRLLLRELAAQRRVHQSLRRGVVVPTAPLLQRHTHLVCQHGHVVLPVLHRAPPRHQLQHQHAEPVHVALLVHPQAAARQLRRRVPHGRALHEPAAAHRAHAAVAVRLLLLLLRLPEQPRQPEVGDQRVAPRVQQDVARLQVVVDHRRPERLVQVGQGVAGEVEEAEGGQEGEAGAEGAGEVVAGEGERLEAREAVEAAGQAGGGGEGEAVEREAEHAGGGWVALHVRPAAGRGVGLGPRGEGAGGVREGGAEHHQPQHLLVHRLRQRVRVGRVRPDDGAEQQQEEEEHGGRSRHF</sequence>
<evidence type="ECO:0000313" key="3">
    <source>
        <dbReference type="Proteomes" id="UP000019116"/>
    </source>
</evidence>
<dbReference type="EnsemblPlants" id="TraesCS3D02G502700.1">
    <property type="protein sequence ID" value="TraesCS3D02G502700.1"/>
    <property type="gene ID" value="TraesCS3D02G502700"/>
</dbReference>
<feature type="region of interest" description="Disordered" evidence="1">
    <location>
        <begin position="249"/>
        <end position="268"/>
    </location>
</feature>
<protein>
    <submittedName>
        <fullName evidence="2">Uncharacterized protein</fullName>
    </submittedName>
</protein>
<dbReference type="Gramene" id="TraesCS3D02G502700.1">
    <property type="protein sequence ID" value="TraesCS3D02G502700.1"/>
    <property type="gene ID" value="TraesCS3D02G502700"/>
</dbReference>
<reference evidence="2" key="2">
    <citation type="submission" date="2018-10" db="UniProtKB">
        <authorList>
            <consortium name="EnsemblPlants"/>
        </authorList>
    </citation>
    <scope>IDENTIFICATION</scope>
</reference>
<feature type="compositionally biased region" description="Gly residues" evidence="1">
    <location>
        <begin position="320"/>
        <end position="336"/>
    </location>
</feature>
<organism evidence="2">
    <name type="scientific">Triticum aestivum</name>
    <name type="common">Wheat</name>
    <dbReference type="NCBI Taxonomy" id="4565"/>
    <lineage>
        <taxon>Eukaryota</taxon>
        <taxon>Viridiplantae</taxon>
        <taxon>Streptophyta</taxon>
        <taxon>Embryophyta</taxon>
        <taxon>Tracheophyta</taxon>
        <taxon>Spermatophyta</taxon>
        <taxon>Magnoliopsida</taxon>
        <taxon>Liliopsida</taxon>
        <taxon>Poales</taxon>
        <taxon>Poaceae</taxon>
        <taxon>BOP clade</taxon>
        <taxon>Pooideae</taxon>
        <taxon>Triticodae</taxon>
        <taxon>Triticeae</taxon>
        <taxon>Triticinae</taxon>
        <taxon>Triticum</taxon>
    </lineage>
</organism>
<reference evidence="2" key="1">
    <citation type="submission" date="2018-08" db="EMBL/GenBank/DDBJ databases">
        <authorList>
            <person name="Rossello M."/>
        </authorList>
    </citation>
    <scope>NUCLEOTIDE SEQUENCE [LARGE SCALE GENOMIC DNA]</scope>
    <source>
        <strain evidence="2">cv. Chinese Spring</strain>
    </source>
</reference>
<feature type="region of interest" description="Disordered" evidence="1">
    <location>
        <begin position="320"/>
        <end position="383"/>
    </location>
</feature>
<evidence type="ECO:0000313" key="2">
    <source>
        <dbReference type="EnsemblPlants" id="TraesCS3D02G502700.1"/>
    </source>
</evidence>
<name>A0A3B6H248_WHEAT</name>
<accession>A0A3B6H248</accession>
<feature type="compositionally biased region" description="Acidic residues" evidence="1">
    <location>
        <begin position="366"/>
        <end position="375"/>
    </location>
</feature>
<dbReference type="AlphaFoldDB" id="A0A3B6H248"/>
<feature type="compositionally biased region" description="Basic residues" evidence="1">
    <location>
        <begin position="348"/>
        <end position="360"/>
    </location>
</feature>